<reference evidence="2" key="1">
    <citation type="submission" date="2016-11" db="UniProtKB">
        <authorList>
            <consortium name="WormBaseParasite"/>
        </authorList>
    </citation>
    <scope>IDENTIFICATION</scope>
    <source>
        <strain evidence="2">KR3021</strain>
    </source>
</reference>
<dbReference type="WBParaSite" id="RSKR_0000574700.1">
    <property type="protein sequence ID" value="RSKR_0000574700.1"/>
    <property type="gene ID" value="RSKR_0000574700"/>
</dbReference>
<proteinExistence type="predicted"/>
<name>A0AC35TYW8_9BILA</name>
<sequence length="570" mass="64001">MTFISAPDKACFANPANCLDIVVVKPTKMKFDDLLFSALGEFGKYQAIQFLLVCLPTMFTAMHSLSWTFTAPEIHHRCRIAGEADNDSYFRSIPSNIIDKTNCSFVDKSTCPFQNCRIEKLDTCPYGYIFDLPEGTYTAVNRWELVCGDSIWIAVIQGAYYAGQMAGSIIFGTMGDKFGRKKVFLVAIGIQIVAGFLNPVVPTWYLYALMRFAVGFAHPGIFVIAVIIGMELVGPSKRKLASVVTGSFFAIGQIVLGVLAYYLRDYTHLQAAIAAPTLLFLSYYWLVPESPRWLVSKKRYEDANKILKKAVKFNKSSSRSLPDKWWLELEDLDSPVEQAVPEKKYGYADLFKTPQMLRRSLVSFFMWPVVSMIYYGVAMKPDFLGGDIYVSFIFGGIMELPALFIVYLTIDRLGRKPLLIGGYLICSCCMILSLFLEGRPLHWGINLVLYAIVKGSITAVYASAYTFSPELFPTVIRNSAMGLCSTFARIGAILASFISMYLVSRYGRIYMVAPFASCGFLAAFMIWFLLPETNGKPLAETIDQIEKTNTFRQEAELTLLKKESPKKRNE</sequence>
<organism evidence="1 2">
    <name type="scientific">Rhabditophanes sp. KR3021</name>
    <dbReference type="NCBI Taxonomy" id="114890"/>
    <lineage>
        <taxon>Eukaryota</taxon>
        <taxon>Metazoa</taxon>
        <taxon>Ecdysozoa</taxon>
        <taxon>Nematoda</taxon>
        <taxon>Chromadorea</taxon>
        <taxon>Rhabditida</taxon>
        <taxon>Tylenchina</taxon>
        <taxon>Panagrolaimomorpha</taxon>
        <taxon>Strongyloidoidea</taxon>
        <taxon>Alloionematidae</taxon>
        <taxon>Rhabditophanes</taxon>
    </lineage>
</organism>
<protein>
    <submittedName>
        <fullName evidence="2">MFS domain-containing protein</fullName>
    </submittedName>
</protein>
<evidence type="ECO:0000313" key="2">
    <source>
        <dbReference type="WBParaSite" id="RSKR_0000574700.1"/>
    </source>
</evidence>
<accession>A0AC35TYW8</accession>
<dbReference type="Proteomes" id="UP000095286">
    <property type="component" value="Unplaced"/>
</dbReference>
<evidence type="ECO:0000313" key="1">
    <source>
        <dbReference type="Proteomes" id="UP000095286"/>
    </source>
</evidence>